<evidence type="ECO:0000313" key="3">
    <source>
        <dbReference type="Proteomes" id="UP000042527"/>
    </source>
</evidence>
<proteinExistence type="predicted"/>
<evidence type="ECO:0000256" key="1">
    <source>
        <dbReference type="SAM" id="Phobius"/>
    </source>
</evidence>
<reference evidence="3" key="1">
    <citation type="submission" date="2015-01" db="EMBL/GenBank/DDBJ databases">
        <authorList>
            <person name="Manzoor Shahid"/>
            <person name="Zubair Saima"/>
        </authorList>
    </citation>
    <scope>NUCLEOTIDE SEQUENCE [LARGE SCALE GENOMIC DNA]</scope>
    <source>
        <strain evidence="3">V1</strain>
    </source>
</reference>
<protein>
    <submittedName>
        <fullName evidence="2">Uncharacterized protein</fullName>
    </submittedName>
</protein>
<keyword evidence="1" id="KW-0812">Transmembrane</keyword>
<sequence length="47" mass="5088">MGKLTIGMANPHAAIVNALISITVFVVPSVVVKPIFRELQTTTPKKR</sequence>
<gene>
    <name evidence="2" type="ORF">TPHV1_40149</name>
</gene>
<keyword evidence="3" id="KW-1185">Reference proteome</keyword>
<keyword evidence="1" id="KW-1133">Transmembrane helix</keyword>
<dbReference type="AlphaFoldDB" id="A0A0B7H127"/>
<name>A0A0B7H127_TREPH</name>
<evidence type="ECO:0000313" key="2">
    <source>
        <dbReference type="EMBL" id="CEM62646.1"/>
    </source>
</evidence>
<organism evidence="2 3">
    <name type="scientific">Treponema phagedenis</name>
    <dbReference type="NCBI Taxonomy" id="162"/>
    <lineage>
        <taxon>Bacteria</taxon>
        <taxon>Pseudomonadati</taxon>
        <taxon>Spirochaetota</taxon>
        <taxon>Spirochaetia</taxon>
        <taxon>Spirochaetales</taxon>
        <taxon>Treponemataceae</taxon>
        <taxon>Treponema</taxon>
    </lineage>
</organism>
<dbReference type="EMBL" id="CDNC01000034">
    <property type="protein sequence ID" value="CEM62646.1"/>
    <property type="molecule type" value="Genomic_DNA"/>
</dbReference>
<keyword evidence="1" id="KW-0472">Membrane</keyword>
<dbReference type="Proteomes" id="UP000042527">
    <property type="component" value="Unassembled WGS sequence"/>
</dbReference>
<feature type="transmembrane region" description="Helical" evidence="1">
    <location>
        <begin position="12"/>
        <end position="36"/>
    </location>
</feature>
<accession>A0A0B7H127</accession>